<evidence type="ECO:0000313" key="1">
    <source>
        <dbReference type="EMBL" id="TEB31696.1"/>
    </source>
</evidence>
<dbReference type="AlphaFoldDB" id="A0A4Y7TBZ8"/>
<comment type="caution">
    <text evidence="1">The sequence shown here is derived from an EMBL/GenBank/DDBJ whole genome shotgun (WGS) entry which is preliminary data.</text>
</comment>
<proteinExistence type="predicted"/>
<evidence type="ECO:0008006" key="3">
    <source>
        <dbReference type="Google" id="ProtNLM"/>
    </source>
</evidence>
<reference evidence="1 2" key="1">
    <citation type="journal article" date="2019" name="Nat. Ecol. Evol.">
        <title>Megaphylogeny resolves global patterns of mushroom evolution.</title>
        <authorList>
            <person name="Varga T."/>
            <person name="Krizsan K."/>
            <person name="Foldi C."/>
            <person name="Dima B."/>
            <person name="Sanchez-Garcia M."/>
            <person name="Sanchez-Ramirez S."/>
            <person name="Szollosi G.J."/>
            <person name="Szarkandi J.G."/>
            <person name="Papp V."/>
            <person name="Albert L."/>
            <person name="Andreopoulos W."/>
            <person name="Angelini C."/>
            <person name="Antonin V."/>
            <person name="Barry K.W."/>
            <person name="Bougher N.L."/>
            <person name="Buchanan P."/>
            <person name="Buyck B."/>
            <person name="Bense V."/>
            <person name="Catcheside P."/>
            <person name="Chovatia M."/>
            <person name="Cooper J."/>
            <person name="Damon W."/>
            <person name="Desjardin D."/>
            <person name="Finy P."/>
            <person name="Geml J."/>
            <person name="Haridas S."/>
            <person name="Hughes K."/>
            <person name="Justo A."/>
            <person name="Karasinski D."/>
            <person name="Kautmanova I."/>
            <person name="Kiss B."/>
            <person name="Kocsube S."/>
            <person name="Kotiranta H."/>
            <person name="LaButti K.M."/>
            <person name="Lechner B.E."/>
            <person name="Liimatainen K."/>
            <person name="Lipzen A."/>
            <person name="Lukacs Z."/>
            <person name="Mihaltcheva S."/>
            <person name="Morgado L.N."/>
            <person name="Niskanen T."/>
            <person name="Noordeloos M.E."/>
            <person name="Ohm R.A."/>
            <person name="Ortiz-Santana B."/>
            <person name="Ovrebo C."/>
            <person name="Racz N."/>
            <person name="Riley R."/>
            <person name="Savchenko A."/>
            <person name="Shiryaev A."/>
            <person name="Soop K."/>
            <person name="Spirin V."/>
            <person name="Szebenyi C."/>
            <person name="Tomsovsky M."/>
            <person name="Tulloss R.E."/>
            <person name="Uehling J."/>
            <person name="Grigoriev I.V."/>
            <person name="Vagvolgyi C."/>
            <person name="Papp T."/>
            <person name="Martin F.M."/>
            <person name="Miettinen O."/>
            <person name="Hibbett D.S."/>
            <person name="Nagy L.G."/>
        </authorList>
    </citation>
    <scope>NUCLEOTIDE SEQUENCE [LARGE SCALE GENOMIC DNA]</scope>
    <source>
        <strain evidence="1 2">FP101781</strain>
    </source>
</reference>
<gene>
    <name evidence="1" type="ORF">FA13DRAFT_1791455</name>
</gene>
<accession>A0A4Y7TBZ8</accession>
<keyword evidence="2" id="KW-1185">Reference proteome</keyword>
<dbReference type="Proteomes" id="UP000298030">
    <property type="component" value="Unassembled WGS sequence"/>
</dbReference>
<organism evidence="1 2">
    <name type="scientific">Coprinellus micaceus</name>
    <name type="common">Glistening ink-cap mushroom</name>
    <name type="synonym">Coprinus micaceus</name>
    <dbReference type="NCBI Taxonomy" id="71717"/>
    <lineage>
        <taxon>Eukaryota</taxon>
        <taxon>Fungi</taxon>
        <taxon>Dikarya</taxon>
        <taxon>Basidiomycota</taxon>
        <taxon>Agaricomycotina</taxon>
        <taxon>Agaricomycetes</taxon>
        <taxon>Agaricomycetidae</taxon>
        <taxon>Agaricales</taxon>
        <taxon>Agaricineae</taxon>
        <taxon>Psathyrellaceae</taxon>
        <taxon>Coprinellus</taxon>
    </lineage>
</organism>
<dbReference type="EMBL" id="QPFP01000018">
    <property type="protein sequence ID" value="TEB31696.1"/>
    <property type="molecule type" value="Genomic_DNA"/>
</dbReference>
<name>A0A4Y7TBZ8_COPMI</name>
<dbReference type="OrthoDB" id="2999468at2759"/>
<protein>
    <recommendedName>
        <fullName evidence="3">F-box domain-containing protein</fullName>
    </recommendedName>
</protein>
<evidence type="ECO:0000313" key="2">
    <source>
        <dbReference type="Proteomes" id="UP000298030"/>
    </source>
</evidence>
<sequence>MSTPVPFDVQRSAGRAPILPRSLKLPLELLDLIVGHVCAAFDHCDLRSLSLTAKRFTSACQKVLFEAVTLQPAKFVLDDHEQIGPGTAERFAILISESPHLAAFVKALRYRVVYGPAQRPEGRGQPLPHLYHLKIGECH</sequence>